<accession>A0AC35TYT1</accession>
<dbReference type="Proteomes" id="UP000095286">
    <property type="component" value="Unplaced"/>
</dbReference>
<protein>
    <submittedName>
        <fullName evidence="2">Uncharacterized protein</fullName>
    </submittedName>
</protein>
<evidence type="ECO:0000313" key="2">
    <source>
        <dbReference type="WBParaSite" id="RSKR_0000568066.1"/>
    </source>
</evidence>
<dbReference type="WBParaSite" id="RSKR_0000568066.1">
    <property type="protein sequence ID" value="RSKR_0000568066.1"/>
    <property type="gene ID" value="RSKR_0000568066"/>
</dbReference>
<reference evidence="2" key="1">
    <citation type="submission" date="2016-11" db="UniProtKB">
        <authorList>
            <consortium name="WormBaseParasite"/>
        </authorList>
    </citation>
    <scope>IDENTIFICATION</scope>
    <source>
        <strain evidence="2">KR3021</strain>
    </source>
</reference>
<proteinExistence type="predicted"/>
<organism evidence="1 2">
    <name type="scientific">Rhabditophanes sp. KR3021</name>
    <dbReference type="NCBI Taxonomy" id="114890"/>
    <lineage>
        <taxon>Eukaryota</taxon>
        <taxon>Metazoa</taxon>
        <taxon>Ecdysozoa</taxon>
        <taxon>Nematoda</taxon>
        <taxon>Chromadorea</taxon>
        <taxon>Rhabditida</taxon>
        <taxon>Tylenchina</taxon>
        <taxon>Panagrolaimomorpha</taxon>
        <taxon>Strongyloidoidea</taxon>
        <taxon>Alloionematidae</taxon>
        <taxon>Rhabditophanes</taxon>
    </lineage>
</organism>
<evidence type="ECO:0000313" key="1">
    <source>
        <dbReference type="Proteomes" id="UP000095286"/>
    </source>
</evidence>
<sequence>MNIKSYFLNEGKKDINIFIKKFTRVLTGLAEAVGGVVGSVDKIGSAGIIVITGVLAGLAEAVGGVIGGVVGSVGKIGSGGTGILSGSVFNHKNYHIILH</sequence>
<name>A0AC35TYT1_9BILA</name>